<gene>
    <name evidence="1" type="ORF">ASZ90_010525</name>
</gene>
<protein>
    <submittedName>
        <fullName evidence="1">Uncharacterized protein</fullName>
    </submittedName>
</protein>
<proteinExistence type="predicted"/>
<dbReference type="EMBL" id="LNQE01001261">
    <property type="protein sequence ID" value="KUG19758.1"/>
    <property type="molecule type" value="Genomic_DNA"/>
</dbReference>
<accession>A0A0W8FGB4</accession>
<dbReference type="AlphaFoldDB" id="A0A0W8FGB4"/>
<evidence type="ECO:0000313" key="1">
    <source>
        <dbReference type="EMBL" id="KUG19758.1"/>
    </source>
</evidence>
<organism evidence="1">
    <name type="scientific">hydrocarbon metagenome</name>
    <dbReference type="NCBI Taxonomy" id="938273"/>
    <lineage>
        <taxon>unclassified sequences</taxon>
        <taxon>metagenomes</taxon>
        <taxon>ecological metagenomes</taxon>
    </lineage>
</organism>
<name>A0A0W8FGB4_9ZZZZ</name>
<comment type="caution">
    <text evidence="1">The sequence shown here is derived from an EMBL/GenBank/DDBJ whole genome shotgun (WGS) entry which is preliminary data.</text>
</comment>
<reference evidence="1" key="1">
    <citation type="journal article" date="2015" name="Proc. Natl. Acad. Sci. U.S.A.">
        <title>Networks of energetic and metabolic interactions define dynamics in microbial communities.</title>
        <authorList>
            <person name="Embree M."/>
            <person name="Liu J.K."/>
            <person name="Al-Bassam M.M."/>
            <person name="Zengler K."/>
        </authorList>
    </citation>
    <scope>NUCLEOTIDE SEQUENCE</scope>
</reference>
<sequence length="66" mass="7495">MQIRKSPSSWRVATAPPSFPDHLHSTERLFIVGTGRLNSFRIPRAGQPAFKPLRREGIPNQMINAR</sequence>